<proteinExistence type="predicted"/>
<accession>A0A0F9VW25</accession>
<gene>
    <name evidence="1" type="ORF">LCGC14_0357910</name>
</gene>
<reference evidence="1" key="1">
    <citation type="journal article" date="2015" name="Nature">
        <title>Complex archaea that bridge the gap between prokaryotes and eukaryotes.</title>
        <authorList>
            <person name="Spang A."/>
            <person name="Saw J.H."/>
            <person name="Jorgensen S.L."/>
            <person name="Zaremba-Niedzwiedzka K."/>
            <person name="Martijn J."/>
            <person name="Lind A.E."/>
            <person name="van Eijk R."/>
            <person name="Schleper C."/>
            <person name="Guy L."/>
            <person name="Ettema T.J."/>
        </authorList>
    </citation>
    <scope>NUCLEOTIDE SEQUENCE</scope>
</reference>
<sequence>MKIGKKKCAVSYVSYVIPNSTYSEKRICIRGENRKLMGHMGHADTEAKI</sequence>
<dbReference type="EMBL" id="LAZR01000275">
    <property type="protein sequence ID" value="KKN77666.1"/>
    <property type="molecule type" value="Genomic_DNA"/>
</dbReference>
<organism evidence="1">
    <name type="scientific">marine sediment metagenome</name>
    <dbReference type="NCBI Taxonomy" id="412755"/>
    <lineage>
        <taxon>unclassified sequences</taxon>
        <taxon>metagenomes</taxon>
        <taxon>ecological metagenomes</taxon>
    </lineage>
</organism>
<name>A0A0F9VW25_9ZZZZ</name>
<dbReference type="AlphaFoldDB" id="A0A0F9VW25"/>
<protein>
    <submittedName>
        <fullName evidence="1">Uncharacterized protein</fullName>
    </submittedName>
</protein>
<evidence type="ECO:0000313" key="1">
    <source>
        <dbReference type="EMBL" id="KKN77666.1"/>
    </source>
</evidence>
<comment type="caution">
    <text evidence="1">The sequence shown here is derived from an EMBL/GenBank/DDBJ whole genome shotgun (WGS) entry which is preliminary data.</text>
</comment>